<dbReference type="AlphaFoldDB" id="A0A4Y2P476"/>
<dbReference type="EMBL" id="BGPR01010442">
    <property type="protein sequence ID" value="GBN46184.1"/>
    <property type="molecule type" value="Genomic_DNA"/>
</dbReference>
<gene>
    <name evidence="1" type="ORF">AVEN_77311_1</name>
</gene>
<sequence>MERFSQLGCRLHRSLSRDLNLSRLFLWGYVKNIVDQSPIRDTDELKSQITSVIQTVDSVMLHRTWLEFSYRLDALRTTNGAYIEIVE</sequence>
<reference evidence="1 2" key="1">
    <citation type="journal article" date="2019" name="Sci. Rep.">
        <title>Orb-weaving spider Araneus ventricosus genome elucidates the spidroin gene catalogue.</title>
        <authorList>
            <person name="Kono N."/>
            <person name="Nakamura H."/>
            <person name="Ohtoshi R."/>
            <person name="Moran D.A.P."/>
            <person name="Shinohara A."/>
            <person name="Yoshida Y."/>
            <person name="Fujiwara M."/>
            <person name="Mori M."/>
            <person name="Tomita M."/>
            <person name="Arakawa K."/>
        </authorList>
    </citation>
    <scope>NUCLEOTIDE SEQUENCE [LARGE SCALE GENOMIC DNA]</scope>
</reference>
<evidence type="ECO:0000313" key="1">
    <source>
        <dbReference type="EMBL" id="GBN46184.1"/>
    </source>
</evidence>
<dbReference type="InterPro" id="IPR036397">
    <property type="entry name" value="RNaseH_sf"/>
</dbReference>
<dbReference type="GO" id="GO:0003676">
    <property type="term" value="F:nucleic acid binding"/>
    <property type="evidence" value="ECO:0007669"/>
    <property type="project" value="InterPro"/>
</dbReference>
<keyword evidence="2" id="KW-1185">Reference proteome</keyword>
<comment type="caution">
    <text evidence="1">The sequence shown here is derived from an EMBL/GenBank/DDBJ whole genome shotgun (WGS) entry which is preliminary data.</text>
</comment>
<dbReference type="OrthoDB" id="7922405at2759"/>
<dbReference type="Gene3D" id="3.30.420.10">
    <property type="entry name" value="Ribonuclease H-like superfamily/Ribonuclease H"/>
    <property type="match status" value="1"/>
</dbReference>
<protein>
    <submittedName>
        <fullName evidence="1">Uncharacterized protein</fullName>
    </submittedName>
</protein>
<accession>A0A4Y2P476</accession>
<evidence type="ECO:0000313" key="2">
    <source>
        <dbReference type="Proteomes" id="UP000499080"/>
    </source>
</evidence>
<proteinExistence type="predicted"/>
<organism evidence="1 2">
    <name type="scientific">Araneus ventricosus</name>
    <name type="common">Orbweaver spider</name>
    <name type="synonym">Epeira ventricosa</name>
    <dbReference type="NCBI Taxonomy" id="182803"/>
    <lineage>
        <taxon>Eukaryota</taxon>
        <taxon>Metazoa</taxon>
        <taxon>Ecdysozoa</taxon>
        <taxon>Arthropoda</taxon>
        <taxon>Chelicerata</taxon>
        <taxon>Arachnida</taxon>
        <taxon>Araneae</taxon>
        <taxon>Araneomorphae</taxon>
        <taxon>Entelegynae</taxon>
        <taxon>Araneoidea</taxon>
        <taxon>Araneidae</taxon>
        <taxon>Araneus</taxon>
    </lineage>
</organism>
<name>A0A4Y2P476_ARAVE</name>
<dbReference type="Proteomes" id="UP000499080">
    <property type="component" value="Unassembled WGS sequence"/>
</dbReference>